<dbReference type="Proteomes" id="UP001219355">
    <property type="component" value="Chromosome 1"/>
</dbReference>
<accession>A0AAF0IET6</accession>
<protein>
    <submittedName>
        <fullName evidence="2">Uncharacterized protein</fullName>
    </submittedName>
</protein>
<organism evidence="2 3">
    <name type="scientific">Emydomyces testavorans</name>
    <dbReference type="NCBI Taxonomy" id="2070801"/>
    <lineage>
        <taxon>Eukaryota</taxon>
        <taxon>Fungi</taxon>
        <taxon>Dikarya</taxon>
        <taxon>Ascomycota</taxon>
        <taxon>Pezizomycotina</taxon>
        <taxon>Eurotiomycetes</taxon>
        <taxon>Eurotiomycetidae</taxon>
        <taxon>Onygenales</taxon>
        <taxon>Nannizziopsiaceae</taxon>
        <taxon>Emydomyces</taxon>
    </lineage>
</organism>
<reference evidence="2" key="1">
    <citation type="submission" date="2023-03" db="EMBL/GenBank/DDBJ databases">
        <title>Emydomyces testavorans Genome Sequence.</title>
        <authorList>
            <person name="Hoyer L."/>
        </authorList>
    </citation>
    <scope>NUCLEOTIDE SEQUENCE</scope>
    <source>
        <strain evidence="2">16-2883</strain>
    </source>
</reference>
<feature type="transmembrane region" description="Helical" evidence="1">
    <location>
        <begin position="114"/>
        <end position="133"/>
    </location>
</feature>
<feature type="transmembrane region" description="Helical" evidence="1">
    <location>
        <begin position="153"/>
        <end position="174"/>
    </location>
</feature>
<sequence>MLMQGFGNAELDPKTELSPNMMIVVRIRLITLAHRPCTCEKLLIARQSPVMASSFGSDNIVSQLGTALLRISPLVISSASLMFSWSQDISLGAFLHPSLLNDAGHPSGKLLPRYLSAFMSAGLWGIGLTYPPATVICVVNSLSRQSRAARNLYLAGAVFSIAHFCWGPTMFALLGRIGDVKTAGVRNEDALKEWMRKHRARTLLVNIPAFLCILAATLITITEGFT</sequence>
<dbReference type="EMBL" id="CP120627">
    <property type="protein sequence ID" value="WEW55375.1"/>
    <property type="molecule type" value="Genomic_DNA"/>
</dbReference>
<evidence type="ECO:0000256" key="1">
    <source>
        <dbReference type="SAM" id="Phobius"/>
    </source>
</evidence>
<proteinExistence type="predicted"/>
<feature type="transmembrane region" description="Helical" evidence="1">
    <location>
        <begin position="203"/>
        <end position="221"/>
    </location>
</feature>
<dbReference type="AlphaFoldDB" id="A0AAF0IET6"/>
<keyword evidence="1" id="KW-1133">Transmembrane helix</keyword>
<keyword evidence="1" id="KW-0812">Transmembrane</keyword>
<keyword evidence="3" id="KW-1185">Reference proteome</keyword>
<evidence type="ECO:0000313" key="3">
    <source>
        <dbReference type="Proteomes" id="UP001219355"/>
    </source>
</evidence>
<keyword evidence="1" id="KW-0472">Membrane</keyword>
<gene>
    <name evidence="2" type="ORF">PRK78_000805</name>
</gene>
<evidence type="ECO:0000313" key="2">
    <source>
        <dbReference type="EMBL" id="WEW55375.1"/>
    </source>
</evidence>
<name>A0AAF0IET6_9EURO</name>